<sequence length="394" mass="44503">MDLSDNSSVLVRLFDEDRDFEAVGRLEKSCELGEKRRFSIFSNITDDPLCRIRFHKIRVMLVAELVRSRELVGVVRGCIKCVGTGSETSFASLGWILGLRVSPKHRRKGIGLKLVKSVECWAIKNGAEYICLATEESNIASRNLFVLKCGYVKLNPLIIIVQPTQARVLRWSRGVKIEKLTVDHAISLYKDRLNGKELFPLDIDVILKQELSLGTWVSYFKDEEWCGLGCKEKDDTFTHKAPSSWAILSMWNTSKVYSLQVRGAVLWRIFNGIVRSIGASPCLGIPQEGCGVPSKAFGFTFLYGLYGEGEKTGELMRSLWRFACNLARNVKGCEAVVTELGVYDPLREHFPAATSTSCIADLWFFKKLNDTNGEEDRWSSQQPLPHLFVDPRDF</sequence>
<protein>
    <recommendedName>
        <fullName evidence="1">N-acetyltransferase domain-containing protein</fullName>
    </recommendedName>
</protein>
<reference evidence="2 3" key="1">
    <citation type="submission" date="2021-07" db="EMBL/GenBank/DDBJ databases">
        <title>The Aristolochia fimbriata genome: insights into angiosperm evolution, floral development and chemical biosynthesis.</title>
        <authorList>
            <person name="Jiao Y."/>
        </authorList>
    </citation>
    <scope>NUCLEOTIDE SEQUENCE [LARGE SCALE GENOMIC DNA]</scope>
    <source>
        <strain evidence="2">IBCAS-2021</strain>
        <tissue evidence="2">Leaf</tissue>
    </source>
</reference>
<dbReference type="SUPFAM" id="SSF55729">
    <property type="entry name" value="Acyl-CoA N-acyltransferases (Nat)"/>
    <property type="match status" value="1"/>
</dbReference>
<evidence type="ECO:0000313" key="3">
    <source>
        <dbReference type="Proteomes" id="UP000825729"/>
    </source>
</evidence>
<dbReference type="EMBL" id="JAINDJ010000002">
    <property type="protein sequence ID" value="KAG9457826.1"/>
    <property type="molecule type" value="Genomic_DNA"/>
</dbReference>
<dbReference type="InterPro" id="IPR000182">
    <property type="entry name" value="GNAT_dom"/>
</dbReference>
<proteinExistence type="predicted"/>
<dbReference type="InterPro" id="IPR052810">
    <property type="entry name" value="Plant_NAT"/>
</dbReference>
<comment type="caution">
    <text evidence="2">The sequence shown here is derived from an EMBL/GenBank/DDBJ whole genome shotgun (WGS) entry which is preliminary data.</text>
</comment>
<evidence type="ECO:0000313" key="2">
    <source>
        <dbReference type="EMBL" id="KAG9457826.1"/>
    </source>
</evidence>
<dbReference type="Pfam" id="PF00583">
    <property type="entry name" value="Acetyltransf_1"/>
    <property type="match status" value="1"/>
</dbReference>
<organism evidence="2 3">
    <name type="scientific">Aristolochia fimbriata</name>
    <name type="common">White veined hardy Dutchman's pipe vine</name>
    <dbReference type="NCBI Taxonomy" id="158543"/>
    <lineage>
        <taxon>Eukaryota</taxon>
        <taxon>Viridiplantae</taxon>
        <taxon>Streptophyta</taxon>
        <taxon>Embryophyta</taxon>
        <taxon>Tracheophyta</taxon>
        <taxon>Spermatophyta</taxon>
        <taxon>Magnoliopsida</taxon>
        <taxon>Magnoliidae</taxon>
        <taxon>Piperales</taxon>
        <taxon>Aristolochiaceae</taxon>
        <taxon>Aristolochia</taxon>
    </lineage>
</organism>
<dbReference type="Gene3D" id="3.40.630.30">
    <property type="match status" value="1"/>
</dbReference>
<keyword evidence="3" id="KW-1185">Reference proteome</keyword>
<dbReference type="AlphaFoldDB" id="A0AAV7FCQ0"/>
<dbReference type="GO" id="GO:0016747">
    <property type="term" value="F:acyltransferase activity, transferring groups other than amino-acyl groups"/>
    <property type="evidence" value="ECO:0007669"/>
    <property type="project" value="InterPro"/>
</dbReference>
<dbReference type="PANTHER" id="PTHR47370">
    <property type="entry name" value="ACYL-COA N-ACYLTRANSFERASES (NAT) SUPERFAMILY PROTEIN"/>
    <property type="match status" value="1"/>
</dbReference>
<dbReference type="PROSITE" id="PS51186">
    <property type="entry name" value="GNAT"/>
    <property type="match status" value="1"/>
</dbReference>
<dbReference type="Proteomes" id="UP000825729">
    <property type="component" value="Unassembled WGS sequence"/>
</dbReference>
<name>A0AAV7FCQ0_ARIFI</name>
<gene>
    <name evidence="2" type="ORF">H6P81_002334</name>
</gene>
<evidence type="ECO:0000259" key="1">
    <source>
        <dbReference type="PROSITE" id="PS51186"/>
    </source>
</evidence>
<dbReference type="InterPro" id="IPR016181">
    <property type="entry name" value="Acyl_CoA_acyltransferase"/>
</dbReference>
<feature type="domain" description="N-acetyltransferase" evidence="1">
    <location>
        <begin position="9"/>
        <end position="183"/>
    </location>
</feature>
<dbReference type="PANTHER" id="PTHR47370:SF4">
    <property type="entry name" value="N-ACETYLTRANSFERASE HLS1-LIKE-RELATED"/>
    <property type="match status" value="1"/>
</dbReference>
<accession>A0AAV7FCQ0</accession>
<dbReference type="CDD" id="cd04301">
    <property type="entry name" value="NAT_SF"/>
    <property type="match status" value="1"/>
</dbReference>